<gene>
    <name evidence="2" type="ORF">R3P38DRAFT_2959541</name>
</gene>
<organism evidence="2 3">
    <name type="scientific">Favolaschia claudopus</name>
    <dbReference type="NCBI Taxonomy" id="2862362"/>
    <lineage>
        <taxon>Eukaryota</taxon>
        <taxon>Fungi</taxon>
        <taxon>Dikarya</taxon>
        <taxon>Basidiomycota</taxon>
        <taxon>Agaricomycotina</taxon>
        <taxon>Agaricomycetes</taxon>
        <taxon>Agaricomycetidae</taxon>
        <taxon>Agaricales</taxon>
        <taxon>Marasmiineae</taxon>
        <taxon>Mycenaceae</taxon>
        <taxon>Favolaschia</taxon>
    </lineage>
</organism>
<dbReference type="EMBL" id="JAWWNJ010000037">
    <property type="protein sequence ID" value="KAK7022131.1"/>
    <property type="molecule type" value="Genomic_DNA"/>
</dbReference>
<feature type="signal peptide" evidence="1">
    <location>
        <begin position="1"/>
        <end position="19"/>
    </location>
</feature>
<sequence length="118" mass="12736">MKLSTIFAAIVIYTSTSTACQCVNVLNEMPFVDVEATETCCFRLSGIMDGDDCTESSLPRFVIIMMKFRQCCNLFTIDNVRLSGVCLSALEVRADLGQTDIAGGEAVSVEASDTTSKV</sequence>
<keyword evidence="3" id="KW-1185">Reference proteome</keyword>
<dbReference type="PROSITE" id="PS51257">
    <property type="entry name" value="PROKAR_LIPOPROTEIN"/>
    <property type="match status" value="1"/>
</dbReference>
<name>A0AAW0BA26_9AGAR</name>
<evidence type="ECO:0000313" key="3">
    <source>
        <dbReference type="Proteomes" id="UP001362999"/>
    </source>
</evidence>
<accession>A0AAW0BA26</accession>
<dbReference type="AlphaFoldDB" id="A0AAW0BA26"/>
<feature type="chain" id="PRO_5043743320" evidence="1">
    <location>
        <begin position="20"/>
        <end position="118"/>
    </location>
</feature>
<dbReference type="Proteomes" id="UP001362999">
    <property type="component" value="Unassembled WGS sequence"/>
</dbReference>
<proteinExistence type="predicted"/>
<keyword evidence="1" id="KW-0732">Signal</keyword>
<comment type="caution">
    <text evidence="2">The sequence shown here is derived from an EMBL/GenBank/DDBJ whole genome shotgun (WGS) entry which is preliminary data.</text>
</comment>
<protein>
    <submittedName>
        <fullName evidence="2">Uncharacterized protein</fullName>
    </submittedName>
</protein>
<reference evidence="2 3" key="1">
    <citation type="journal article" date="2024" name="J Genomics">
        <title>Draft genome sequencing and assembly of Favolaschia claudopus CIRM-BRFM 2984 isolated from oak limbs.</title>
        <authorList>
            <person name="Navarro D."/>
            <person name="Drula E."/>
            <person name="Chaduli D."/>
            <person name="Cazenave R."/>
            <person name="Ahrendt S."/>
            <person name="Wang J."/>
            <person name="Lipzen A."/>
            <person name="Daum C."/>
            <person name="Barry K."/>
            <person name="Grigoriev I.V."/>
            <person name="Favel A."/>
            <person name="Rosso M.N."/>
            <person name="Martin F."/>
        </authorList>
    </citation>
    <scope>NUCLEOTIDE SEQUENCE [LARGE SCALE GENOMIC DNA]</scope>
    <source>
        <strain evidence="2 3">CIRM-BRFM 2984</strain>
    </source>
</reference>
<evidence type="ECO:0000313" key="2">
    <source>
        <dbReference type="EMBL" id="KAK7022131.1"/>
    </source>
</evidence>
<evidence type="ECO:0000256" key="1">
    <source>
        <dbReference type="SAM" id="SignalP"/>
    </source>
</evidence>